<evidence type="ECO:0000259" key="5">
    <source>
        <dbReference type="Pfam" id="PF00294"/>
    </source>
</evidence>
<evidence type="ECO:0000256" key="1">
    <source>
        <dbReference type="ARBA" id="ARBA00010688"/>
    </source>
</evidence>
<keyword evidence="3 4" id="KW-0418">Kinase</keyword>
<sequence length="298" mass="31185">MKLPRALDVLAIGNINADISFFVEKAPAEDSEVIASDYEVFSGGSAANFAVGVSRLGLKAGIIACVGGDDLGRRAVTELDKEGVATDLVKIESAEKTGVVCVIVEGGGGRRMVAYRGANSLLAAAAAEGLRKAETKFIQLCNVKKDVLKEALRLKGSATVSFDPGGASGELLPDDLWGVDILMVNELECAAITGKRWDLGADAISRVVGKVVVKRGARGSLLIEGGKKYWQEAYDAKVIDTTGAGDAFDAGFVSALVKGFSPSVCMKWGAAAAALKIQRRGARVALPTEVELTSFLYK</sequence>
<reference evidence="6" key="1">
    <citation type="journal article" date="2020" name="mSystems">
        <title>Genome- and Community-Level Interaction Insights into Carbon Utilization and Element Cycling Functions of Hydrothermarchaeota in Hydrothermal Sediment.</title>
        <authorList>
            <person name="Zhou Z."/>
            <person name="Liu Y."/>
            <person name="Xu W."/>
            <person name="Pan J."/>
            <person name="Luo Z.H."/>
            <person name="Li M."/>
        </authorList>
    </citation>
    <scope>NUCLEOTIDE SEQUENCE [LARGE SCALE GENOMIC DNA]</scope>
    <source>
        <strain evidence="6">SpSt-468</strain>
    </source>
</reference>
<dbReference type="SUPFAM" id="SSF53613">
    <property type="entry name" value="Ribokinase-like"/>
    <property type="match status" value="1"/>
</dbReference>
<name>A0A7C3FA20_9CREN</name>
<dbReference type="EMBL" id="DSTX01000002">
    <property type="protein sequence ID" value="HFK20167.1"/>
    <property type="molecule type" value="Genomic_DNA"/>
</dbReference>
<dbReference type="AlphaFoldDB" id="A0A7C3FA20"/>
<dbReference type="GO" id="GO:0006796">
    <property type="term" value="P:phosphate-containing compound metabolic process"/>
    <property type="evidence" value="ECO:0007669"/>
    <property type="project" value="UniProtKB-ARBA"/>
</dbReference>
<dbReference type="InterPro" id="IPR002173">
    <property type="entry name" value="Carboh/pur_kinase_PfkB_CS"/>
</dbReference>
<evidence type="ECO:0000256" key="4">
    <source>
        <dbReference type="RuleBase" id="RU003704"/>
    </source>
</evidence>
<dbReference type="InterPro" id="IPR011611">
    <property type="entry name" value="PfkB_dom"/>
</dbReference>
<proteinExistence type="inferred from homology"/>
<dbReference type="PROSITE" id="PS00584">
    <property type="entry name" value="PFKB_KINASES_2"/>
    <property type="match status" value="1"/>
</dbReference>
<evidence type="ECO:0000313" key="6">
    <source>
        <dbReference type="EMBL" id="HFK20167.1"/>
    </source>
</evidence>
<gene>
    <name evidence="6" type="ORF">ENS19_02700</name>
</gene>
<dbReference type="GO" id="GO:0016301">
    <property type="term" value="F:kinase activity"/>
    <property type="evidence" value="ECO:0007669"/>
    <property type="project" value="UniProtKB-KW"/>
</dbReference>
<keyword evidence="2 4" id="KW-0808">Transferase</keyword>
<evidence type="ECO:0000256" key="2">
    <source>
        <dbReference type="ARBA" id="ARBA00022679"/>
    </source>
</evidence>
<comment type="similarity">
    <text evidence="1 4">Belongs to the carbohydrate kinase PfkB family.</text>
</comment>
<dbReference type="Gene3D" id="3.40.1190.20">
    <property type="match status" value="1"/>
</dbReference>
<feature type="domain" description="Carbohydrate kinase PfkB" evidence="5">
    <location>
        <begin position="8"/>
        <end position="288"/>
    </location>
</feature>
<dbReference type="Pfam" id="PF00294">
    <property type="entry name" value="PfkB"/>
    <property type="match status" value="1"/>
</dbReference>
<dbReference type="PANTHER" id="PTHR10584">
    <property type="entry name" value="SUGAR KINASE"/>
    <property type="match status" value="1"/>
</dbReference>
<protein>
    <recommendedName>
        <fullName evidence="5">Carbohydrate kinase PfkB domain-containing protein</fullName>
    </recommendedName>
</protein>
<accession>A0A7C3FA20</accession>
<dbReference type="InterPro" id="IPR002139">
    <property type="entry name" value="Ribo/fructo_kinase"/>
</dbReference>
<dbReference type="PROSITE" id="PS00583">
    <property type="entry name" value="PFKB_KINASES_1"/>
    <property type="match status" value="1"/>
</dbReference>
<dbReference type="PANTHER" id="PTHR10584:SF166">
    <property type="entry name" value="RIBOKINASE"/>
    <property type="match status" value="1"/>
</dbReference>
<organism evidence="6">
    <name type="scientific">Candidatus Methanomethylicus mesodigestus</name>
    <dbReference type="NCBI Taxonomy" id="1867258"/>
    <lineage>
        <taxon>Archaea</taxon>
        <taxon>Thermoproteota</taxon>
        <taxon>Methanosuratincolia</taxon>
        <taxon>Candidatus Methanomethylicales</taxon>
        <taxon>Candidatus Methanomethylicaceae</taxon>
        <taxon>Candidatus Methanomethylicus</taxon>
    </lineage>
</organism>
<comment type="caution">
    <text evidence="6">The sequence shown here is derived from an EMBL/GenBank/DDBJ whole genome shotgun (WGS) entry which is preliminary data.</text>
</comment>
<dbReference type="InterPro" id="IPR029056">
    <property type="entry name" value="Ribokinase-like"/>
</dbReference>
<evidence type="ECO:0000256" key="3">
    <source>
        <dbReference type="ARBA" id="ARBA00022777"/>
    </source>
</evidence>
<dbReference type="PRINTS" id="PR00990">
    <property type="entry name" value="RIBOKINASE"/>
</dbReference>